<dbReference type="NCBIfam" id="TIGR02159">
    <property type="entry name" value="PA_CoA_Oxy4"/>
    <property type="match status" value="1"/>
</dbReference>
<dbReference type="Pfam" id="PF01883">
    <property type="entry name" value="FeS_assembly_P"/>
    <property type="match status" value="1"/>
</dbReference>
<dbReference type="InterPro" id="IPR002744">
    <property type="entry name" value="MIP18-like"/>
</dbReference>
<accession>A0A5S9IJK4</accession>
<dbReference type="AlphaFoldDB" id="A0A5S9IJK4"/>
<feature type="domain" description="MIP18 family-like" evidence="1">
    <location>
        <begin position="1"/>
        <end position="57"/>
    </location>
</feature>
<evidence type="ECO:0000259" key="1">
    <source>
        <dbReference type="Pfam" id="PF01883"/>
    </source>
</evidence>
<gene>
    <name evidence="3" type="ORF">UABAM_01376</name>
</gene>
<dbReference type="PANTHER" id="PTHR42831:SF3">
    <property type="entry name" value="1,2-PHENYLACETYL-COA EPOXIDASE, SUBUNIT D-RELATED"/>
    <property type="match status" value="1"/>
</dbReference>
<dbReference type="PANTHER" id="PTHR42831">
    <property type="entry name" value="FE-S PROTEIN MATURATION AUXILIARY FACTOR YITW"/>
    <property type="match status" value="1"/>
</dbReference>
<dbReference type="KEGG" id="uam:UABAM_01376"/>
<dbReference type="Gene3D" id="3.30.300.130">
    <property type="entry name" value="Fe-S cluster assembly (FSCA)"/>
    <property type="match status" value="1"/>
</dbReference>
<dbReference type="InterPro" id="IPR056572">
    <property type="entry name" value="Zn_ribbon_PaaD"/>
</dbReference>
<evidence type="ECO:0000259" key="2">
    <source>
        <dbReference type="Pfam" id="PF23451"/>
    </source>
</evidence>
<sequence length="153" mass="17191">MLAEVKDPEIPLVTITGMGIVRDVLVNDHHVEVVITPTYSGCPAMKEINDSIAQKLRENNIEDFTIKSVLSPPWTTDWMTEETREKLKESGIAPPHKVQTNELLSLLSDKRVVTCPYCGSEDTKKTSEFGSTLCKALHFCNGCQQPFEYFKCI</sequence>
<evidence type="ECO:0000313" key="3">
    <source>
        <dbReference type="EMBL" id="BBM83033.1"/>
    </source>
</evidence>
<dbReference type="InterPro" id="IPR034904">
    <property type="entry name" value="FSCA_dom_sf"/>
</dbReference>
<name>A0A5S9IJK4_UABAM</name>
<dbReference type="EMBL" id="AP019860">
    <property type="protein sequence ID" value="BBM83033.1"/>
    <property type="molecule type" value="Genomic_DNA"/>
</dbReference>
<dbReference type="Proteomes" id="UP000326354">
    <property type="component" value="Chromosome"/>
</dbReference>
<feature type="domain" description="PaaD zinc beta ribbon" evidence="2">
    <location>
        <begin position="105"/>
        <end position="151"/>
    </location>
</feature>
<dbReference type="InterPro" id="IPR052339">
    <property type="entry name" value="Fe-S_Maturation_MIP18"/>
</dbReference>
<proteinExistence type="predicted"/>
<keyword evidence="4" id="KW-1185">Reference proteome</keyword>
<reference evidence="3 4" key="1">
    <citation type="submission" date="2019-08" db="EMBL/GenBank/DDBJ databases">
        <title>Complete genome sequence of Candidatus Uab amorphum.</title>
        <authorList>
            <person name="Shiratori T."/>
            <person name="Suzuki S."/>
            <person name="Kakizawa Y."/>
            <person name="Ishida K."/>
        </authorList>
    </citation>
    <scope>NUCLEOTIDE SEQUENCE [LARGE SCALE GENOMIC DNA]</scope>
    <source>
        <strain evidence="3 4">SRT547</strain>
    </source>
</reference>
<organism evidence="3 4">
    <name type="scientific">Uabimicrobium amorphum</name>
    <dbReference type="NCBI Taxonomy" id="2596890"/>
    <lineage>
        <taxon>Bacteria</taxon>
        <taxon>Pseudomonadati</taxon>
        <taxon>Planctomycetota</taxon>
        <taxon>Candidatus Uabimicrobiia</taxon>
        <taxon>Candidatus Uabimicrobiales</taxon>
        <taxon>Candidatus Uabimicrobiaceae</taxon>
        <taxon>Candidatus Uabimicrobium</taxon>
    </lineage>
</organism>
<dbReference type="SUPFAM" id="SSF117916">
    <property type="entry name" value="Fe-S cluster assembly (FSCA) domain-like"/>
    <property type="match status" value="1"/>
</dbReference>
<dbReference type="Pfam" id="PF23451">
    <property type="entry name" value="Zn_ribbon_PaaD"/>
    <property type="match status" value="1"/>
</dbReference>
<protein>
    <submittedName>
        <fullName evidence="3">Phenylacetic acid degradation protein</fullName>
    </submittedName>
</protein>
<dbReference type="InterPro" id="IPR011883">
    <property type="entry name" value="PaaD-like"/>
</dbReference>
<evidence type="ECO:0000313" key="4">
    <source>
        <dbReference type="Proteomes" id="UP000326354"/>
    </source>
</evidence>